<dbReference type="AlphaFoldDB" id="A0A9X1B553"/>
<evidence type="ECO:0000313" key="2">
    <source>
        <dbReference type="Proteomes" id="UP001138768"/>
    </source>
</evidence>
<dbReference type="SUPFAM" id="SSF46785">
    <property type="entry name" value="Winged helix' DNA-binding domain"/>
    <property type="match status" value="1"/>
</dbReference>
<sequence length="119" mass="13306">MKAIIEVGHRGSIFDAVSSQVAESRAGRPVDYRLSFESTQTLFAEVTPERLELLDHLRRIGPCRAEELADQLPASSDPTVFTHHLERLETLGLLERHEDGTLFVPFASIEIILQLARVA</sequence>
<dbReference type="Pfam" id="PF25212">
    <property type="entry name" value="HVO_A0114"/>
    <property type="match status" value="1"/>
</dbReference>
<dbReference type="GO" id="GO:0006355">
    <property type="term" value="P:regulation of DNA-templated transcription"/>
    <property type="evidence" value="ECO:0007669"/>
    <property type="project" value="UniProtKB-ARBA"/>
</dbReference>
<comment type="caution">
    <text evidence="1">The sequence shown here is derived from an EMBL/GenBank/DDBJ whole genome shotgun (WGS) entry which is preliminary data.</text>
</comment>
<dbReference type="CDD" id="cd00090">
    <property type="entry name" value="HTH_ARSR"/>
    <property type="match status" value="1"/>
</dbReference>
<keyword evidence="2" id="KW-1185">Reference proteome</keyword>
<gene>
    <name evidence="1" type="ORF">CKO42_13535</name>
</gene>
<dbReference type="Gene3D" id="1.10.10.10">
    <property type="entry name" value="Winged helix-like DNA-binding domain superfamily/Winged helix DNA-binding domain"/>
    <property type="match status" value="1"/>
</dbReference>
<dbReference type="Proteomes" id="UP001138768">
    <property type="component" value="Unassembled WGS sequence"/>
</dbReference>
<reference evidence="1 2" key="1">
    <citation type="journal article" date="2020" name="Microorganisms">
        <title>Osmotic Adaptation and Compatible Solute Biosynthesis of Phototrophic Bacteria as Revealed from Genome Analyses.</title>
        <authorList>
            <person name="Imhoff J.F."/>
            <person name="Rahn T."/>
            <person name="Kunzel S."/>
            <person name="Keller A."/>
            <person name="Neulinger S.C."/>
        </authorList>
    </citation>
    <scope>NUCLEOTIDE SEQUENCE [LARGE SCALE GENOMIC DNA]</scope>
    <source>
        <strain evidence="1 2">DSM 25653</strain>
    </source>
</reference>
<dbReference type="InterPro" id="IPR011991">
    <property type="entry name" value="ArsR-like_HTH"/>
</dbReference>
<name>A0A9X1B553_9GAMM</name>
<evidence type="ECO:0000313" key="1">
    <source>
        <dbReference type="EMBL" id="MBK1619441.1"/>
    </source>
</evidence>
<dbReference type="InterPro" id="IPR036388">
    <property type="entry name" value="WH-like_DNA-bd_sf"/>
</dbReference>
<dbReference type="RefSeq" id="WP_200244836.1">
    <property type="nucleotide sequence ID" value="NZ_NRRY01000021.1"/>
</dbReference>
<dbReference type="InterPro" id="IPR036390">
    <property type="entry name" value="WH_DNA-bd_sf"/>
</dbReference>
<evidence type="ECO:0008006" key="3">
    <source>
        <dbReference type="Google" id="ProtNLM"/>
    </source>
</evidence>
<dbReference type="EMBL" id="NRRY01000021">
    <property type="protein sequence ID" value="MBK1619441.1"/>
    <property type="molecule type" value="Genomic_DNA"/>
</dbReference>
<protein>
    <recommendedName>
        <fullName evidence="3">Transcriptional regulator</fullName>
    </recommendedName>
</protein>
<organism evidence="1 2">
    <name type="scientific">Lamprobacter modestohalophilus</name>
    <dbReference type="NCBI Taxonomy" id="1064514"/>
    <lineage>
        <taxon>Bacteria</taxon>
        <taxon>Pseudomonadati</taxon>
        <taxon>Pseudomonadota</taxon>
        <taxon>Gammaproteobacteria</taxon>
        <taxon>Chromatiales</taxon>
        <taxon>Chromatiaceae</taxon>
        <taxon>Lamprobacter</taxon>
    </lineage>
</organism>
<accession>A0A9X1B553</accession>
<proteinExistence type="predicted"/>